<gene>
    <name evidence="2" type="ORF">AWB78_03303</name>
</gene>
<proteinExistence type="predicted"/>
<name>A0A158C017_9BURK</name>
<dbReference type="AlphaFoldDB" id="A0A158C017"/>
<dbReference type="PANTHER" id="PTHR13707:SF60">
    <property type="entry name" value="ACETATE COA-TRANSFERASE SUBUNIT ALPHA"/>
    <property type="match status" value="1"/>
</dbReference>
<dbReference type="InterPro" id="IPR037171">
    <property type="entry name" value="NagB/RpiA_transferase-like"/>
</dbReference>
<reference evidence="2" key="1">
    <citation type="submission" date="2016-01" db="EMBL/GenBank/DDBJ databases">
        <authorList>
            <person name="Peeters C."/>
        </authorList>
    </citation>
    <scope>NUCLEOTIDE SEQUENCE</scope>
    <source>
        <strain evidence="2">LMG 29321</strain>
    </source>
</reference>
<dbReference type="Proteomes" id="UP000071859">
    <property type="component" value="Unassembled WGS sequence"/>
</dbReference>
<dbReference type="GO" id="GO:0008410">
    <property type="term" value="F:CoA-transferase activity"/>
    <property type="evidence" value="ECO:0007669"/>
    <property type="project" value="InterPro"/>
</dbReference>
<keyword evidence="1" id="KW-0808">Transferase</keyword>
<dbReference type="PANTHER" id="PTHR13707">
    <property type="entry name" value="KETOACID-COENZYME A TRANSFERASE"/>
    <property type="match status" value="1"/>
</dbReference>
<dbReference type="SUPFAM" id="SSF100950">
    <property type="entry name" value="NagB/RpiA/CoA transferase-like"/>
    <property type="match status" value="1"/>
</dbReference>
<dbReference type="Pfam" id="PF01144">
    <property type="entry name" value="CoA_trans"/>
    <property type="match status" value="1"/>
</dbReference>
<evidence type="ECO:0000313" key="2">
    <source>
        <dbReference type="EMBL" id="SAK75601.1"/>
    </source>
</evidence>
<evidence type="ECO:0000313" key="3">
    <source>
        <dbReference type="Proteomes" id="UP000071859"/>
    </source>
</evidence>
<organism evidence="2 3">
    <name type="scientific">Caballeronia calidae</name>
    <dbReference type="NCBI Taxonomy" id="1777139"/>
    <lineage>
        <taxon>Bacteria</taxon>
        <taxon>Pseudomonadati</taxon>
        <taxon>Pseudomonadota</taxon>
        <taxon>Betaproteobacteria</taxon>
        <taxon>Burkholderiales</taxon>
        <taxon>Burkholderiaceae</taxon>
        <taxon>Caballeronia</taxon>
    </lineage>
</organism>
<dbReference type="Gene3D" id="3.40.1080.10">
    <property type="entry name" value="Glutaconate Coenzyme A-transferase"/>
    <property type="match status" value="1"/>
</dbReference>
<accession>A0A158C017</accession>
<dbReference type="InterPro" id="IPR004165">
    <property type="entry name" value="CoA_trans_fam_I"/>
</dbReference>
<evidence type="ECO:0000256" key="1">
    <source>
        <dbReference type="ARBA" id="ARBA00022679"/>
    </source>
</evidence>
<dbReference type="EMBL" id="FCOX02000015">
    <property type="protein sequence ID" value="SAK75601.1"/>
    <property type="molecule type" value="Genomic_DNA"/>
</dbReference>
<dbReference type="SMART" id="SM00882">
    <property type="entry name" value="CoA_trans"/>
    <property type="match status" value="1"/>
</dbReference>
<dbReference type="InterPro" id="IPR012792">
    <property type="entry name" value="3-oxoacid_CoA-transf_A"/>
</dbReference>
<dbReference type="NCBIfam" id="TIGR02429">
    <property type="entry name" value="pcaI_scoA_fam"/>
    <property type="match status" value="1"/>
</dbReference>
<dbReference type="OrthoDB" id="9777193at2"/>
<comment type="caution">
    <text evidence="2">The sequence shown here is derived from an EMBL/GenBank/DDBJ whole genome shotgun (WGS) entry which is preliminary data.</text>
</comment>
<dbReference type="RefSeq" id="WP_062605916.1">
    <property type="nucleotide sequence ID" value="NZ_FCOX02000015.1"/>
</dbReference>
<sequence>MGKTCNVSDAVASIPEGATLMIGGFMGVGTPRRLIDELVRQERRGLTVIANDTARPGIGIGRLISARLVKRLITSHIGTNPETQQQMLAHEIDVELVPQGTLAERIRAGGHGLGGVLTPTGVGTVVQDGKQTLEIDGRLFLVERPLRADFALVNAWRADHIGNLTYAMTARNFNPLMAMAADVVIAESKEIVPTGVIAPDDVMTPAVIVDRLIGRERLNG</sequence>
<keyword evidence="3" id="KW-1185">Reference proteome</keyword>
<protein>
    <submittedName>
        <fullName evidence="2">3-oxoacid CoA-transferase subunit A</fullName>
    </submittedName>
</protein>